<dbReference type="SUPFAM" id="SSF51269">
    <property type="entry name" value="AFP III-like domain"/>
    <property type="match status" value="1"/>
</dbReference>
<sequence length="363" mass="39494">MKTLIIAEAGVNHNGDEAMAHQLIEVASAAGADVVKFQTFKADLLATAEAPKATYQKRGSQAEESQLQMLRQLELDYAVFRRLRDECDRRGIGFMSTAFESRSLKFLVEELGVEQLKIPSGEITNAPFLLEHAAAVRKSEKGRLILSTGMATLGEVESALSALAFGLLAESGEPPSSEAFEAAWGCREGREAVRAKVTLLHCTTDYPTPFDDVRLPVMQSYRQAFGVRAGYSDHTQGVAIALAAAALGADVVEKHFTLDRNLPGPDHMASLEPDELRQMVVGIRAIEQALQESVKVPSKAEMANRKVARKSLVAARAIKKGERFDTLNVAVSRPGGGMSPFLYWRLLDGSATRDYQAGELICE</sequence>
<dbReference type="InterPro" id="IPR006190">
    <property type="entry name" value="SAF_AFP_Neu5Ac"/>
</dbReference>
<dbReference type="STRING" id="349521.HCH_04835"/>
<dbReference type="HOGENOM" id="CLU_040465_0_0_6"/>
<dbReference type="GO" id="GO:0016051">
    <property type="term" value="P:carbohydrate biosynthetic process"/>
    <property type="evidence" value="ECO:0007669"/>
    <property type="project" value="InterPro"/>
</dbReference>
<dbReference type="SUPFAM" id="SSF51569">
    <property type="entry name" value="Aldolase"/>
    <property type="match status" value="1"/>
</dbReference>
<dbReference type="Gene3D" id="3.20.20.70">
    <property type="entry name" value="Aldolase class I"/>
    <property type="match status" value="1"/>
</dbReference>
<dbReference type="InterPro" id="IPR051690">
    <property type="entry name" value="PseI-like"/>
</dbReference>
<accession>Q2SCU5</accession>
<dbReference type="GO" id="GO:0047444">
    <property type="term" value="F:N-acylneuraminate-9-phosphate synthase activity"/>
    <property type="evidence" value="ECO:0007669"/>
    <property type="project" value="TreeGrafter"/>
</dbReference>
<proteinExistence type="predicted"/>
<dbReference type="Proteomes" id="UP000000238">
    <property type="component" value="Chromosome"/>
</dbReference>
<dbReference type="Pfam" id="PF03102">
    <property type="entry name" value="NeuB"/>
    <property type="match status" value="1"/>
</dbReference>
<dbReference type="KEGG" id="hch:HCH_04835"/>
<dbReference type="CDD" id="cd11615">
    <property type="entry name" value="SAF_NeuB_like"/>
    <property type="match status" value="1"/>
</dbReference>
<dbReference type="NCBIfam" id="TIGR03569">
    <property type="entry name" value="NeuB_NnaB"/>
    <property type="match status" value="1"/>
</dbReference>
<dbReference type="EMBL" id="CP000155">
    <property type="protein sequence ID" value="ABC31529.1"/>
    <property type="molecule type" value="Genomic_DNA"/>
</dbReference>
<reference evidence="2 3" key="1">
    <citation type="journal article" date="2005" name="Nucleic Acids Res.">
        <title>Genomic blueprint of Hahella chejuensis, a marine microbe producing an algicidal agent.</title>
        <authorList>
            <person name="Jeong H."/>
            <person name="Yim J.H."/>
            <person name="Lee C."/>
            <person name="Choi S.-H."/>
            <person name="Park Y.K."/>
            <person name="Yoon S.H."/>
            <person name="Hur C.-G."/>
            <person name="Kang H.-Y."/>
            <person name="Kim D."/>
            <person name="Lee H.H."/>
            <person name="Park K.H."/>
            <person name="Park S.-H."/>
            <person name="Park H.-S."/>
            <person name="Lee H.K."/>
            <person name="Oh T.K."/>
            <person name="Kim J.F."/>
        </authorList>
    </citation>
    <scope>NUCLEOTIDE SEQUENCE [LARGE SCALE GENOMIC DNA]</scope>
    <source>
        <strain evidence="2 3">KCTC 2396</strain>
    </source>
</reference>
<protein>
    <submittedName>
        <fullName evidence="2">Sialic acid synthase</fullName>
    </submittedName>
</protein>
<dbReference type="AlphaFoldDB" id="Q2SCU5"/>
<evidence type="ECO:0000313" key="2">
    <source>
        <dbReference type="EMBL" id="ABC31529.1"/>
    </source>
</evidence>
<dbReference type="eggNOG" id="COG2089">
    <property type="taxonomic scope" value="Bacteria"/>
</dbReference>
<dbReference type="PANTHER" id="PTHR42966:SF1">
    <property type="entry name" value="SIALIC ACID SYNTHASE"/>
    <property type="match status" value="1"/>
</dbReference>
<dbReference type="InterPro" id="IPR057736">
    <property type="entry name" value="SAF_PseI/NeuA/NeuB"/>
</dbReference>
<evidence type="ECO:0000259" key="1">
    <source>
        <dbReference type="PROSITE" id="PS50844"/>
    </source>
</evidence>
<dbReference type="PANTHER" id="PTHR42966">
    <property type="entry name" value="N-ACETYLNEURAMINATE SYNTHASE"/>
    <property type="match status" value="1"/>
</dbReference>
<dbReference type="InterPro" id="IPR036732">
    <property type="entry name" value="AFP_Neu5c_C_sf"/>
</dbReference>
<dbReference type="InterPro" id="IPR013785">
    <property type="entry name" value="Aldolase_TIM"/>
</dbReference>
<feature type="domain" description="AFP-like" evidence="1">
    <location>
        <begin position="311"/>
        <end position="363"/>
    </location>
</feature>
<dbReference type="Gene3D" id="3.90.1210.10">
    <property type="entry name" value="Antifreeze-like/N-acetylneuraminic acid synthase C-terminal domain"/>
    <property type="match status" value="1"/>
</dbReference>
<dbReference type="InterPro" id="IPR020007">
    <property type="entry name" value="NeuB/NeuA"/>
</dbReference>
<dbReference type="OrthoDB" id="9781701at2"/>
<organism evidence="2 3">
    <name type="scientific">Hahella chejuensis (strain KCTC 2396)</name>
    <dbReference type="NCBI Taxonomy" id="349521"/>
    <lineage>
        <taxon>Bacteria</taxon>
        <taxon>Pseudomonadati</taxon>
        <taxon>Pseudomonadota</taxon>
        <taxon>Gammaproteobacteria</taxon>
        <taxon>Oceanospirillales</taxon>
        <taxon>Hahellaceae</taxon>
        <taxon>Hahella</taxon>
    </lineage>
</organism>
<keyword evidence="3" id="KW-1185">Reference proteome</keyword>
<name>Q2SCU5_HAHCH</name>
<evidence type="ECO:0000313" key="3">
    <source>
        <dbReference type="Proteomes" id="UP000000238"/>
    </source>
</evidence>
<dbReference type="InterPro" id="IPR013132">
    <property type="entry name" value="PseI/NeuA/B-like_N"/>
</dbReference>
<dbReference type="PROSITE" id="PS50844">
    <property type="entry name" value="AFP_LIKE"/>
    <property type="match status" value="1"/>
</dbReference>
<dbReference type="RefSeq" id="WP_011398594.1">
    <property type="nucleotide sequence ID" value="NC_007645.1"/>
</dbReference>
<gene>
    <name evidence="2" type="ordered locus">HCH_04835</name>
</gene>